<gene>
    <name evidence="3" type="ORF">BJP37_29670</name>
</gene>
<dbReference type="InterPro" id="IPR050194">
    <property type="entry name" value="Glycosyltransferase_grp1"/>
</dbReference>
<evidence type="ECO:0000313" key="3">
    <source>
        <dbReference type="EMBL" id="OLT62576.1"/>
    </source>
</evidence>
<dbReference type="Proteomes" id="UP000186657">
    <property type="component" value="Unassembled WGS sequence"/>
</dbReference>
<keyword evidence="1" id="KW-0472">Membrane</keyword>
<name>A0A1U7N9F2_9CYAN</name>
<evidence type="ECO:0000313" key="4">
    <source>
        <dbReference type="Proteomes" id="UP000186657"/>
    </source>
</evidence>
<dbReference type="SUPFAM" id="SSF53756">
    <property type="entry name" value="UDP-Glycosyltransferase/glycogen phosphorylase"/>
    <property type="match status" value="1"/>
</dbReference>
<dbReference type="Gene3D" id="3.40.50.2000">
    <property type="entry name" value="Glycogen Phosphorylase B"/>
    <property type="match status" value="2"/>
</dbReference>
<dbReference type="PANTHER" id="PTHR45947">
    <property type="entry name" value="SULFOQUINOVOSYL TRANSFERASE SQD2"/>
    <property type="match status" value="1"/>
</dbReference>
<evidence type="ECO:0000256" key="1">
    <source>
        <dbReference type="SAM" id="Phobius"/>
    </source>
</evidence>
<dbReference type="Pfam" id="PF00534">
    <property type="entry name" value="Glycos_transf_1"/>
    <property type="match status" value="1"/>
</dbReference>
<sequence length="384" mass="43525">MYFSLNQVLKIAVLFINYGPYHIARVSALHQHCHQIGWNVIGIELARTQAEYAWKANLNNLPFALISIVKDRDIEDVKTHQLLPKLYSTLRKVQPDVVVIAGYFGSAMIATLVWSLWHGKLPILLSETTETDFTRIWWRETIKRWLLNRYKSALVGGKPQKRYLIKLGVPKEAIFCGYNVVGNDAFHPDKIKSLAPPLNKPYFLTINRFIPKKNLPFVISAYATYRQLAKDRAWELVLCGDGSMRSQIEQQIKDLGLTKVIHITGFLQQQELLPYFAHAGCFIHASTHEQWGLVVNEAMAAGLPVVVSNCCGCFEDLVVEGINGFGFNPYDREQLTKLMVKVSSGEIDLDNLSQAALQHIHKFSPDYFAQGLIQAVEYALAHQN</sequence>
<dbReference type="AlphaFoldDB" id="A0A1U7N9F2"/>
<dbReference type="EMBL" id="MKZS01000001">
    <property type="protein sequence ID" value="OLT62576.1"/>
    <property type="molecule type" value="Genomic_DNA"/>
</dbReference>
<dbReference type="GO" id="GO:0016757">
    <property type="term" value="F:glycosyltransferase activity"/>
    <property type="evidence" value="ECO:0007669"/>
    <property type="project" value="InterPro"/>
</dbReference>
<dbReference type="PANTHER" id="PTHR45947:SF3">
    <property type="entry name" value="SULFOQUINOVOSYL TRANSFERASE SQD2"/>
    <property type="match status" value="1"/>
</dbReference>
<feature type="domain" description="Glycosyl transferase family 1" evidence="2">
    <location>
        <begin position="190"/>
        <end position="356"/>
    </location>
</feature>
<keyword evidence="3" id="KW-0808">Transferase</keyword>
<keyword evidence="1" id="KW-0812">Transmembrane</keyword>
<keyword evidence="1" id="KW-1133">Transmembrane helix</keyword>
<proteinExistence type="predicted"/>
<feature type="transmembrane region" description="Helical" evidence="1">
    <location>
        <begin position="97"/>
        <end position="117"/>
    </location>
</feature>
<reference evidence="3 4" key="1">
    <citation type="submission" date="2016-10" db="EMBL/GenBank/DDBJ databases">
        <title>Comparative genomics uncovers the prolific and rare metabolic potential of the cyanobacterial genus Moorea.</title>
        <authorList>
            <person name="Leao T."/>
            <person name="Castelao G."/>
            <person name="Korobeynikov A."/>
            <person name="Monroe E.A."/>
            <person name="Podell S."/>
            <person name="Glukhov E."/>
            <person name="Allen E."/>
            <person name="Gerwick W.H."/>
            <person name="Gerwick L."/>
        </authorList>
    </citation>
    <scope>NUCLEOTIDE SEQUENCE [LARGE SCALE GENOMIC DNA]</scope>
    <source>
        <strain evidence="3 4">PNG5-198</strain>
    </source>
</reference>
<organism evidence="3 4">
    <name type="scientific">Moorena bouillonii PNG</name>
    <dbReference type="NCBI Taxonomy" id="568701"/>
    <lineage>
        <taxon>Bacteria</taxon>
        <taxon>Bacillati</taxon>
        <taxon>Cyanobacteriota</taxon>
        <taxon>Cyanophyceae</taxon>
        <taxon>Coleofasciculales</taxon>
        <taxon>Coleofasciculaceae</taxon>
        <taxon>Moorena</taxon>
    </lineage>
</organism>
<protein>
    <submittedName>
        <fullName evidence="3">Hexosyltransferase</fullName>
    </submittedName>
</protein>
<evidence type="ECO:0000259" key="2">
    <source>
        <dbReference type="Pfam" id="PF00534"/>
    </source>
</evidence>
<dbReference type="InterPro" id="IPR001296">
    <property type="entry name" value="Glyco_trans_1"/>
</dbReference>
<keyword evidence="4" id="KW-1185">Reference proteome</keyword>
<dbReference type="CDD" id="cd03801">
    <property type="entry name" value="GT4_PimA-like"/>
    <property type="match status" value="1"/>
</dbReference>
<comment type="caution">
    <text evidence="3">The sequence shown here is derived from an EMBL/GenBank/DDBJ whole genome shotgun (WGS) entry which is preliminary data.</text>
</comment>
<accession>A0A1U7N9F2</accession>